<evidence type="ECO:0000259" key="4">
    <source>
        <dbReference type="PROSITE" id="PS01124"/>
    </source>
</evidence>
<name>V4Q5P4_9CAUL</name>
<dbReference type="Gene3D" id="3.40.50.880">
    <property type="match status" value="1"/>
</dbReference>
<dbReference type="GO" id="GO:0043565">
    <property type="term" value="F:sequence-specific DNA binding"/>
    <property type="evidence" value="ECO:0007669"/>
    <property type="project" value="InterPro"/>
</dbReference>
<gene>
    <name evidence="5" type="primary">ftrA</name>
    <name evidence="5" type="ORF">ABENE_06220</name>
</gene>
<accession>V4Q5P4</accession>
<sequence length="323" mass="35718">MPKAPALNRKVALLAFDGMPLFEFSIAVELFGLDRPEMGPDWYSFQVASLEGAPARTTASIRVAVDAGLEAFADAGTVIIPGWPVDRPVPVELIQMLLAAHKRGARILTICSGVYVLAASGLLTGKRATTHWKYTDHVKTAYPDIQVIPDVLYVDEGQILTSAGSAAGIDLCLHLIRRDFGPVAANKVARRLVVPPHRDGGQAQFIERSVPTDYESGRLGPLLDHMRENLHQEHRIPDLARRAGMSERTFLRRFSEATGMTPAKWLLHVRLCEARDHLETSDVSIERIAEHTGFGTPTNLRHHFREQMGTTPTAYRQTFSRAS</sequence>
<keyword evidence="6" id="KW-1185">Reference proteome</keyword>
<keyword evidence="3" id="KW-0804">Transcription</keyword>
<dbReference type="Gene3D" id="1.10.10.60">
    <property type="entry name" value="Homeodomain-like"/>
    <property type="match status" value="1"/>
</dbReference>
<dbReference type="InterPro" id="IPR052158">
    <property type="entry name" value="INH-QAR"/>
</dbReference>
<dbReference type="InterPro" id="IPR018062">
    <property type="entry name" value="HTH_AraC-typ_CS"/>
</dbReference>
<organism evidence="5 6">
    <name type="scientific">Asticcacaulis benevestitus DSM 16100 = ATCC BAA-896</name>
    <dbReference type="NCBI Taxonomy" id="1121022"/>
    <lineage>
        <taxon>Bacteria</taxon>
        <taxon>Pseudomonadati</taxon>
        <taxon>Pseudomonadota</taxon>
        <taxon>Alphaproteobacteria</taxon>
        <taxon>Caulobacterales</taxon>
        <taxon>Caulobacteraceae</taxon>
        <taxon>Asticcacaulis</taxon>
    </lineage>
</organism>
<dbReference type="PANTHER" id="PTHR43130:SF3">
    <property type="entry name" value="HTH-TYPE TRANSCRIPTIONAL REGULATOR RV1931C"/>
    <property type="match status" value="1"/>
</dbReference>
<evidence type="ECO:0000256" key="3">
    <source>
        <dbReference type="ARBA" id="ARBA00023163"/>
    </source>
</evidence>
<evidence type="ECO:0000256" key="1">
    <source>
        <dbReference type="ARBA" id="ARBA00023015"/>
    </source>
</evidence>
<dbReference type="Pfam" id="PF01965">
    <property type="entry name" value="DJ-1_PfpI"/>
    <property type="match status" value="1"/>
</dbReference>
<dbReference type="Pfam" id="PF12833">
    <property type="entry name" value="HTH_18"/>
    <property type="match status" value="1"/>
</dbReference>
<keyword evidence="2" id="KW-0238">DNA-binding</keyword>
<dbReference type="GO" id="GO:0003700">
    <property type="term" value="F:DNA-binding transcription factor activity"/>
    <property type="evidence" value="ECO:0007669"/>
    <property type="project" value="InterPro"/>
</dbReference>
<dbReference type="RefSeq" id="WP_018080326.1">
    <property type="nucleotide sequence ID" value="NZ_AQWM01000001.1"/>
</dbReference>
<proteinExistence type="predicted"/>
<dbReference type="InterPro" id="IPR029062">
    <property type="entry name" value="Class_I_gatase-like"/>
</dbReference>
<dbReference type="PROSITE" id="PS00041">
    <property type="entry name" value="HTH_ARAC_FAMILY_1"/>
    <property type="match status" value="1"/>
</dbReference>
<dbReference type="eggNOG" id="COG4977">
    <property type="taxonomic scope" value="Bacteria"/>
</dbReference>
<dbReference type="PROSITE" id="PS01124">
    <property type="entry name" value="HTH_ARAC_FAMILY_2"/>
    <property type="match status" value="1"/>
</dbReference>
<dbReference type="STRING" id="1121022.GCA_000376105_00654"/>
<comment type="caution">
    <text evidence="5">The sequence shown here is derived from an EMBL/GenBank/DDBJ whole genome shotgun (WGS) entry which is preliminary data.</text>
</comment>
<dbReference type="InterPro" id="IPR009057">
    <property type="entry name" value="Homeodomain-like_sf"/>
</dbReference>
<dbReference type="Proteomes" id="UP000017837">
    <property type="component" value="Unassembled WGS sequence"/>
</dbReference>
<dbReference type="SUPFAM" id="SSF46689">
    <property type="entry name" value="Homeodomain-like"/>
    <property type="match status" value="2"/>
</dbReference>
<dbReference type="InterPro" id="IPR018060">
    <property type="entry name" value="HTH_AraC"/>
</dbReference>
<dbReference type="EMBL" id="AWGB01000009">
    <property type="protein sequence ID" value="ESQ93140.1"/>
    <property type="molecule type" value="Genomic_DNA"/>
</dbReference>
<dbReference type="PATRIC" id="fig|1121022.4.peg.1237"/>
<reference evidence="5 6" key="1">
    <citation type="journal article" date="2014" name="Nature">
        <title>Sequential evolution of bacterial morphology by co-option of a developmental regulator.</title>
        <authorList>
            <person name="Jiang C."/>
            <person name="Brown P.J."/>
            <person name="Ducret A."/>
            <person name="Brun Y.V."/>
        </authorList>
    </citation>
    <scope>NUCLEOTIDE SEQUENCE [LARGE SCALE GENOMIC DNA]</scope>
    <source>
        <strain evidence="5 6">DSM 16100</strain>
    </source>
</reference>
<dbReference type="SUPFAM" id="SSF52317">
    <property type="entry name" value="Class I glutamine amidotransferase-like"/>
    <property type="match status" value="1"/>
</dbReference>
<dbReference type="SMART" id="SM00342">
    <property type="entry name" value="HTH_ARAC"/>
    <property type="match status" value="1"/>
</dbReference>
<dbReference type="InterPro" id="IPR002818">
    <property type="entry name" value="DJ-1/PfpI"/>
</dbReference>
<evidence type="ECO:0000256" key="2">
    <source>
        <dbReference type="ARBA" id="ARBA00023125"/>
    </source>
</evidence>
<dbReference type="AlphaFoldDB" id="V4Q5P4"/>
<feature type="domain" description="HTH araC/xylS-type" evidence="4">
    <location>
        <begin position="220"/>
        <end position="318"/>
    </location>
</feature>
<keyword evidence="1" id="KW-0805">Transcription regulation</keyword>
<protein>
    <submittedName>
        <fullName evidence="5">Transcriptional regulator</fullName>
    </submittedName>
</protein>
<dbReference type="OrthoDB" id="186587at2"/>
<evidence type="ECO:0000313" key="5">
    <source>
        <dbReference type="EMBL" id="ESQ93140.1"/>
    </source>
</evidence>
<dbReference type="CDD" id="cd03137">
    <property type="entry name" value="GATase1_AraC_1"/>
    <property type="match status" value="1"/>
</dbReference>
<evidence type="ECO:0000313" key="6">
    <source>
        <dbReference type="Proteomes" id="UP000017837"/>
    </source>
</evidence>
<dbReference type="PANTHER" id="PTHR43130">
    <property type="entry name" value="ARAC-FAMILY TRANSCRIPTIONAL REGULATOR"/>
    <property type="match status" value="1"/>
</dbReference>
<dbReference type="NCBIfam" id="NF006902">
    <property type="entry name" value="PRK09393.1"/>
    <property type="match status" value="1"/>
</dbReference>